<keyword evidence="1" id="KW-0472">Membrane</keyword>
<keyword evidence="1" id="KW-0812">Transmembrane</keyword>
<feature type="transmembrane region" description="Helical" evidence="1">
    <location>
        <begin position="6"/>
        <end position="30"/>
    </location>
</feature>
<sequence length="32" mass="3882">MPYYSLFFELTALSFLVIVDFFYVCSLPIWQQ</sequence>
<proteinExistence type="predicted"/>
<evidence type="ECO:0000256" key="1">
    <source>
        <dbReference type="SAM" id="Phobius"/>
    </source>
</evidence>
<gene>
    <name evidence="2" type="ORF">HNR78_001475</name>
</gene>
<protein>
    <submittedName>
        <fullName evidence="2">Uncharacterized protein</fullName>
    </submittedName>
</protein>
<keyword evidence="3" id="KW-1185">Reference proteome</keyword>
<name>A0AA89P1Y7_9BACL</name>
<evidence type="ECO:0000313" key="3">
    <source>
        <dbReference type="Proteomes" id="UP000613002"/>
    </source>
</evidence>
<comment type="caution">
    <text evidence="2">The sequence shown here is derived from an EMBL/GenBank/DDBJ whole genome shotgun (WGS) entry which is preliminary data.</text>
</comment>
<dbReference type="AlphaFoldDB" id="A0AA89P1Y7"/>
<accession>A0AA89P1Y7</accession>
<reference evidence="2 3" key="1">
    <citation type="submission" date="2020-08" db="EMBL/GenBank/DDBJ databases">
        <title>Genomic Encyclopedia of Type Strains, Phase IV (KMG-IV): sequencing the most valuable type-strain genomes for metagenomic binning, comparative biology and taxonomic classification.</title>
        <authorList>
            <person name="Goeker M."/>
        </authorList>
    </citation>
    <scope>NUCLEOTIDE SEQUENCE [LARGE SCALE GENOMIC DNA]</scope>
    <source>
        <strain evidence="2 3">DSM 14590</strain>
    </source>
</reference>
<dbReference type="EMBL" id="JACICZ010000004">
    <property type="protein sequence ID" value="MBB3868592.1"/>
    <property type="molecule type" value="Genomic_DNA"/>
</dbReference>
<organism evidence="2 3">
    <name type="scientific">Parageobacillus toebii NBRC 107807</name>
    <dbReference type="NCBI Taxonomy" id="1223503"/>
    <lineage>
        <taxon>Bacteria</taxon>
        <taxon>Bacillati</taxon>
        <taxon>Bacillota</taxon>
        <taxon>Bacilli</taxon>
        <taxon>Bacillales</taxon>
        <taxon>Anoxybacillaceae</taxon>
        <taxon>Parageobacillus</taxon>
    </lineage>
</organism>
<evidence type="ECO:0000313" key="2">
    <source>
        <dbReference type="EMBL" id="MBB3868592.1"/>
    </source>
</evidence>
<dbReference type="Proteomes" id="UP000613002">
    <property type="component" value="Unassembled WGS sequence"/>
</dbReference>
<keyword evidence="1" id="KW-1133">Transmembrane helix</keyword>